<accession>A0AAX3HW21</accession>
<dbReference type="AlphaFoldDB" id="A0AAX3HW21"/>
<proteinExistence type="predicted"/>
<organism evidence="1 2">
    <name type="scientific">Bacillus thuringiensis subsp. israelensis</name>
    <dbReference type="NCBI Taxonomy" id="1430"/>
    <lineage>
        <taxon>Bacteria</taxon>
        <taxon>Bacillati</taxon>
        <taxon>Bacillota</taxon>
        <taxon>Bacilli</taxon>
        <taxon>Bacillales</taxon>
        <taxon>Bacillaceae</taxon>
        <taxon>Bacillus</taxon>
        <taxon>Bacillus cereus group</taxon>
    </lineage>
</organism>
<name>A0AAX3HW21_BACTI</name>
<gene>
    <name evidence="1" type="ORF">BTAR23_AR23_05067</name>
</gene>
<evidence type="ECO:0000313" key="2">
    <source>
        <dbReference type="Proteomes" id="UP000508034"/>
    </source>
</evidence>
<dbReference type="EMBL" id="CAAKHA010000023">
    <property type="protein sequence ID" value="VIJ06970.1"/>
    <property type="molecule type" value="Genomic_DNA"/>
</dbReference>
<dbReference type="Proteomes" id="UP000508034">
    <property type="component" value="Unassembled WGS sequence"/>
</dbReference>
<comment type="caution">
    <text evidence="1">The sequence shown here is derived from an EMBL/GenBank/DDBJ whole genome shotgun (WGS) entry which is preliminary data.</text>
</comment>
<evidence type="ECO:0000313" key="1">
    <source>
        <dbReference type="EMBL" id="VIJ06970.1"/>
    </source>
</evidence>
<sequence>MISAKLLSITEGLFLSISNVNDLYNFLNRLENL</sequence>
<protein>
    <submittedName>
        <fullName evidence="1">Uncharacterized protein</fullName>
    </submittedName>
</protein>
<reference evidence="1 2" key="1">
    <citation type="submission" date="2019-04" db="EMBL/GenBank/DDBJ databases">
        <authorList>
            <person name="Patino-Navarrete R."/>
            <person name="Patino Navarrete R."/>
        </authorList>
    </citation>
    <scope>NUCLEOTIDE SEQUENCE [LARGE SCALE GENOMIC DNA]</scope>
    <source>
        <strain evidence="1">Bacillus thuringiensis strain AR23</strain>
    </source>
</reference>